<evidence type="ECO:0000313" key="1">
    <source>
        <dbReference type="EMBL" id="PBC31247.1"/>
    </source>
</evidence>
<organism evidence="1 2">
    <name type="scientific">Apis cerana cerana</name>
    <name type="common">Oriental honeybee</name>
    <dbReference type="NCBI Taxonomy" id="94128"/>
    <lineage>
        <taxon>Eukaryota</taxon>
        <taxon>Metazoa</taxon>
        <taxon>Ecdysozoa</taxon>
        <taxon>Arthropoda</taxon>
        <taxon>Hexapoda</taxon>
        <taxon>Insecta</taxon>
        <taxon>Pterygota</taxon>
        <taxon>Neoptera</taxon>
        <taxon>Endopterygota</taxon>
        <taxon>Hymenoptera</taxon>
        <taxon>Apocrita</taxon>
        <taxon>Aculeata</taxon>
        <taxon>Apoidea</taxon>
        <taxon>Anthophila</taxon>
        <taxon>Apidae</taxon>
        <taxon>Apis</taxon>
    </lineage>
</organism>
<dbReference type="EMBL" id="KZ288242">
    <property type="protein sequence ID" value="PBC31247.1"/>
    <property type="molecule type" value="Genomic_DNA"/>
</dbReference>
<sequence length="214" mass="25080">MTLNDLNMILNNFEINLKNKFFRSLHTLEALDEPTAKWNVPLNDGNHVIEFEHGTATGRRLVRIDGKEIFHRDWMFNLVGDEVFMFNGNKFVIRIDPIPGLKYSYTLWVNGKTYKHFVRSQSKILETWLAKVKNEEYRIVLDKQTQNVWVNREQVETENEFTDDGAEILFSVGDIPATIRTYSSGQKDIGIIYSLYIDDIEIEKETLLKEDEEI</sequence>
<keyword evidence="2" id="KW-1185">Reference proteome</keyword>
<dbReference type="OrthoDB" id="6262731at2759"/>
<gene>
    <name evidence="1" type="ORF">APICC_02485</name>
</gene>
<dbReference type="Gene3D" id="2.40.128.180">
    <property type="match status" value="2"/>
</dbReference>
<name>A0A2A3EHQ5_APICC</name>
<dbReference type="Pfam" id="PF06905">
    <property type="entry name" value="FAIM1"/>
    <property type="match status" value="1"/>
</dbReference>
<dbReference type="InterPro" id="IPR010695">
    <property type="entry name" value="FAIM1"/>
</dbReference>
<dbReference type="PANTHER" id="PTHR13088:SF3">
    <property type="entry name" value="FAS APOPTOTIC INHIBITORY MOLECULE 1"/>
    <property type="match status" value="1"/>
</dbReference>
<protein>
    <submittedName>
        <fullName evidence="1">Fas apoptotic inhibitory molecule</fullName>
    </submittedName>
</protein>
<reference evidence="1 2" key="1">
    <citation type="submission" date="2014-07" db="EMBL/GenBank/DDBJ databases">
        <title>Genomic and transcriptomic analysis on Apis cerana provide comprehensive insights into honey bee biology.</title>
        <authorList>
            <person name="Diao Q."/>
            <person name="Sun L."/>
            <person name="Zheng H."/>
            <person name="Zheng H."/>
            <person name="Xu S."/>
            <person name="Wang S."/>
            <person name="Zeng Z."/>
            <person name="Hu F."/>
            <person name="Su S."/>
            <person name="Wu J."/>
        </authorList>
    </citation>
    <scope>NUCLEOTIDE SEQUENCE [LARGE SCALE GENOMIC DNA]</scope>
    <source>
        <tissue evidence="1">Pupae without intestine</tissue>
    </source>
</reference>
<dbReference type="AlphaFoldDB" id="A0A2A3EHQ5"/>
<dbReference type="STRING" id="94128.A0A2A3EHQ5"/>
<proteinExistence type="predicted"/>
<dbReference type="InterPro" id="IPR038513">
    <property type="entry name" value="FAIM1_dom_sf"/>
</dbReference>
<accession>A0A2A3EHQ5</accession>
<evidence type="ECO:0000313" key="2">
    <source>
        <dbReference type="Proteomes" id="UP000242457"/>
    </source>
</evidence>
<dbReference type="GO" id="GO:1902042">
    <property type="term" value="P:negative regulation of extrinsic apoptotic signaling pathway via death domain receptors"/>
    <property type="evidence" value="ECO:0007669"/>
    <property type="project" value="TreeGrafter"/>
</dbReference>
<dbReference type="PANTHER" id="PTHR13088">
    <property type="entry name" value="FAS APOPTOTIC INHIBITORY MOLECULE FAIM"/>
    <property type="match status" value="1"/>
</dbReference>
<dbReference type="Proteomes" id="UP000242457">
    <property type="component" value="Unassembled WGS sequence"/>
</dbReference>